<organism evidence="1">
    <name type="scientific">Zea mays</name>
    <name type="common">Maize</name>
    <dbReference type="NCBI Taxonomy" id="4577"/>
    <lineage>
        <taxon>Eukaryota</taxon>
        <taxon>Viridiplantae</taxon>
        <taxon>Streptophyta</taxon>
        <taxon>Embryophyta</taxon>
        <taxon>Tracheophyta</taxon>
        <taxon>Spermatophyta</taxon>
        <taxon>Magnoliopsida</taxon>
        <taxon>Liliopsida</taxon>
        <taxon>Poales</taxon>
        <taxon>Poaceae</taxon>
        <taxon>PACMAD clade</taxon>
        <taxon>Panicoideae</taxon>
        <taxon>Andropogonodae</taxon>
        <taxon>Andropogoneae</taxon>
        <taxon>Tripsacinae</taxon>
        <taxon>Zea</taxon>
    </lineage>
</organism>
<protein>
    <submittedName>
        <fullName evidence="1">Uncharacterized protein</fullName>
    </submittedName>
</protein>
<dbReference type="AlphaFoldDB" id="B4FZP3"/>
<reference evidence="1" key="1">
    <citation type="journal article" date="2009" name="PLoS Genet.">
        <title>Sequencing, mapping, and analysis of 27,455 maize full-length cDNAs.</title>
        <authorList>
            <person name="Soderlund C."/>
            <person name="Descour A."/>
            <person name="Kudrna D."/>
            <person name="Bomhoff M."/>
            <person name="Boyd L."/>
            <person name="Currie J."/>
            <person name="Angelova A."/>
            <person name="Collura K."/>
            <person name="Wissotski M."/>
            <person name="Ashley E."/>
            <person name="Morrow D."/>
            <person name="Fernandes J."/>
            <person name="Walbot V."/>
            <person name="Yu Y."/>
        </authorList>
    </citation>
    <scope>NUCLEOTIDE SEQUENCE</scope>
    <source>
        <strain evidence="1">B73</strain>
    </source>
</reference>
<accession>B4FZP3</accession>
<sequence length="70" mass="8275">MVAPPPPSPLPSRHYRRSLKFRGPVYFRRSAHENKEVIFVGLVADEYNTYFRRPINIFVGRPTKIRKLFS</sequence>
<evidence type="ECO:0000313" key="1">
    <source>
        <dbReference type="EMBL" id="ACF87586.1"/>
    </source>
</evidence>
<dbReference type="EMBL" id="BT042581">
    <property type="protein sequence ID" value="ACF87586.1"/>
    <property type="molecule type" value="mRNA"/>
</dbReference>
<proteinExistence type="evidence at transcript level"/>
<name>B4FZP3_MAIZE</name>